<dbReference type="Pfam" id="PF00665">
    <property type="entry name" value="rve"/>
    <property type="match status" value="1"/>
</dbReference>
<protein>
    <recommendedName>
        <fullName evidence="1">Integrase catalytic domain-containing protein</fullName>
    </recommendedName>
</protein>
<dbReference type="Proteomes" id="UP001054821">
    <property type="component" value="Chromosome 4"/>
</dbReference>
<dbReference type="PROSITE" id="PS50994">
    <property type="entry name" value="INTEGRASE"/>
    <property type="match status" value="1"/>
</dbReference>
<sequence length="442" mass="51275">MSDDAAPIMEMFPDEQLYAIRSSEAPWYADFVNYLASTIIPADLSFHQKMKFFSLVKHYYWDDPYLWKHCPDQVIRRCVPEEEMEDILRHCHTLVCGGHFGASKTAAKVLQSGFFWPTLFKDAYAFVAACDRCQRTRNISSRNQMPLNNILEVELFDVWGIDFMGPFPESWKNKYILVAIDYVSKWVEAVALPTNDSEGVVKFVRQNIFTRFGTPRGIISDGGTHFCNRQFNSLLAKYGITHKVTTPYHPQTSGQVEVSNRELKRILEKTVSASRKDWSLKLDDALWAYRTAFKTPIGMSPYRLVFGKACHLPVELEHKAHWALQTLNFDMIAAGEKRAIQLNDMDEFRNEAYETSKIYKERTKKWHDKHILRKDFFAGQKVLLFNSPLRLFPGKLKSRWSGPFTIVQVFHSGVIEVRHDEQGTIFKVNGQRVKPYLEVNFD</sequence>
<evidence type="ECO:0000259" key="1">
    <source>
        <dbReference type="PROSITE" id="PS50994"/>
    </source>
</evidence>
<feature type="domain" description="Integrase catalytic" evidence="1">
    <location>
        <begin position="142"/>
        <end position="309"/>
    </location>
</feature>
<reference evidence="2 3" key="1">
    <citation type="journal article" date="2022" name="G3 (Bethesda)">
        <title>Whole-genome sequence and methylome profiling of the almond [Prunus dulcis (Mill.) D.A. Webb] cultivar 'Nonpareil'.</title>
        <authorList>
            <person name="D'Amico-Willman K.M."/>
            <person name="Ouma W.Z."/>
            <person name="Meulia T."/>
            <person name="Sideli G.M."/>
            <person name="Gradziel T.M."/>
            <person name="Fresnedo-Ramirez J."/>
        </authorList>
    </citation>
    <scope>NUCLEOTIDE SEQUENCE [LARGE SCALE GENOMIC DNA]</scope>
    <source>
        <strain evidence="2">Clone GOH B32 T37-40</strain>
    </source>
</reference>
<organism evidence="2 3">
    <name type="scientific">Prunus dulcis</name>
    <name type="common">Almond</name>
    <name type="synonym">Amygdalus dulcis</name>
    <dbReference type="NCBI Taxonomy" id="3755"/>
    <lineage>
        <taxon>Eukaryota</taxon>
        <taxon>Viridiplantae</taxon>
        <taxon>Streptophyta</taxon>
        <taxon>Embryophyta</taxon>
        <taxon>Tracheophyta</taxon>
        <taxon>Spermatophyta</taxon>
        <taxon>Magnoliopsida</taxon>
        <taxon>eudicotyledons</taxon>
        <taxon>Gunneridae</taxon>
        <taxon>Pentapetalae</taxon>
        <taxon>rosids</taxon>
        <taxon>fabids</taxon>
        <taxon>Rosales</taxon>
        <taxon>Rosaceae</taxon>
        <taxon>Amygdaloideae</taxon>
        <taxon>Amygdaleae</taxon>
        <taxon>Prunus</taxon>
    </lineage>
</organism>
<gene>
    <name evidence="2" type="ORF">L3X38_025771</name>
</gene>
<dbReference type="Pfam" id="PF17921">
    <property type="entry name" value="Integrase_H2C2"/>
    <property type="match status" value="1"/>
</dbReference>
<dbReference type="AlphaFoldDB" id="A0AAD4W3G7"/>
<dbReference type="InterPro" id="IPR052160">
    <property type="entry name" value="Gypsy_RT_Integrase-like"/>
</dbReference>
<dbReference type="InterPro" id="IPR001584">
    <property type="entry name" value="Integrase_cat-core"/>
</dbReference>
<dbReference type="GO" id="GO:0003676">
    <property type="term" value="F:nucleic acid binding"/>
    <property type="evidence" value="ECO:0007669"/>
    <property type="project" value="InterPro"/>
</dbReference>
<evidence type="ECO:0000313" key="3">
    <source>
        <dbReference type="Proteomes" id="UP001054821"/>
    </source>
</evidence>
<dbReference type="SUPFAM" id="SSF53098">
    <property type="entry name" value="Ribonuclease H-like"/>
    <property type="match status" value="1"/>
</dbReference>
<dbReference type="Gene3D" id="3.30.420.10">
    <property type="entry name" value="Ribonuclease H-like superfamily/Ribonuclease H"/>
    <property type="match status" value="1"/>
</dbReference>
<dbReference type="InterPro" id="IPR036397">
    <property type="entry name" value="RNaseH_sf"/>
</dbReference>
<dbReference type="PANTHER" id="PTHR47266">
    <property type="entry name" value="ENDONUCLEASE-RELATED"/>
    <property type="match status" value="1"/>
</dbReference>
<dbReference type="InterPro" id="IPR041588">
    <property type="entry name" value="Integrase_H2C2"/>
</dbReference>
<comment type="caution">
    <text evidence="2">The sequence shown here is derived from an EMBL/GenBank/DDBJ whole genome shotgun (WGS) entry which is preliminary data.</text>
</comment>
<name>A0AAD4W3G7_PRUDU</name>
<dbReference type="InterPro" id="IPR012337">
    <property type="entry name" value="RNaseH-like_sf"/>
</dbReference>
<accession>A0AAD4W3G7</accession>
<evidence type="ECO:0000313" key="2">
    <source>
        <dbReference type="EMBL" id="KAI5335638.1"/>
    </source>
</evidence>
<proteinExistence type="predicted"/>
<keyword evidence="3" id="KW-1185">Reference proteome</keyword>
<dbReference type="Gene3D" id="1.10.340.70">
    <property type="match status" value="1"/>
</dbReference>
<dbReference type="GO" id="GO:0015074">
    <property type="term" value="P:DNA integration"/>
    <property type="evidence" value="ECO:0007669"/>
    <property type="project" value="InterPro"/>
</dbReference>
<dbReference type="EMBL" id="JAJFAZ020000004">
    <property type="protein sequence ID" value="KAI5335638.1"/>
    <property type="molecule type" value="Genomic_DNA"/>
</dbReference>